<dbReference type="NCBIfam" id="NF011397">
    <property type="entry name" value="PRK14822.1"/>
    <property type="match status" value="1"/>
</dbReference>
<keyword evidence="13" id="KW-1185">Reference proteome</keyword>
<organism evidence="12 13">
    <name type="scientific">Paenibacillus thalictri</name>
    <dbReference type="NCBI Taxonomy" id="2527873"/>
    <lineage>
        <taxon>Bacteria</taxon>
        <taxon>Bacillati</taxon>
        <taxon>Bacillota</taxon>
        <taxon>Bacilli</taxon>
        <taxon>Bacillales</taxon>
        <taxon>Paenibacillaceae</taxon>
        <taxon>Paenibacillus</taxon>
    </lineage>
</organism>
<feature type="binding site" evidence="10">
    <location>
        <position position="74"/>
    </location>
    <ligand>
        <name>substrate</name>
    </ligand>
</feature>
<evidence type="ECO:0000256" key="4">
    <source>
        <dbReference type="ARBA" id="ARBA00022741"/>
    </source>
</evidence>
<feature type="active site" description="Proton acceptor" evidence="10">
    <location>
        <position position="73"/>
    </location>
</feature>
<dbReference type="RefSeq" id="WP_131011473.1">
    <property type="nucleotide sequence ID" value="NZ_SIRE01000002.1"/>
</dbReference>
<gene>
    <name evidence="12" type="ORF">EYB31_01425</name>
</gene>
<evidence type="ECO:0000256" key="10">
    <source>
        <dbReference type="HAMAP-Rule" id="MF_01405"/>
    </source>
</evidence>
<evidence type="ECO:0000256" key="11">
    <source>
        <dbReference type="RuleBase" id="RU003781"/>
    </source>
</evidence>
<dbReference type="SUPFAM" id="SSF52972">
    <property type="entry name" value="ITPase-like"/>
    <property type="match status" value="1"/>
</dbReference>
<dbReference type="NCBIfam" id="TIGR00042">
    <property type="entry name" value="RdgB/HAM1 family non-canonical purine NTP pyrophosphatase"/>
    <property type="match status" value="1"/>
</dbReference>
<evidence type="ECO:0000256" key="3">
    <source>
        <dbReference type="ARBA" id="ARBA00022723"/>
    </source>
</evidence>
<dbReference type="GO" id="GO:0005829">
    <property type="term" value="C:cytosol"/>
    <property type="evidence" value="ECO:0007669"/>
    <property type="project" value="TreeGrafter"/>
</dbReference>
<dbReference type="GO" id="GO:0036222">
    <property type="term" value="F:XTP diphosphatase activity"/>
    <property type="evidence" value="ECO:0007669"/>
    <property type="project" value="UniProtKB-UniRule"/>
</dbReference>
<dbReference type="GO" id="GO:0009146">
    <property type="term" value="P:purine nucleoside triphosphate catabolic process"/>
    <property type="evidence" value="ECO:0007669"/>
    <property type="project" value="UniProtKB-UniRule"/>
</dbReference>
<dbReference type="CDD" id="cd00515">
    <property type="entry name" value="HAM1"/>
    <property type="match status" value="1"/>
</dbReference>
<dbReference type="InterPro" id="IPR029001">
    <property type="entry name" value="ITPase-like_fam"/>
</dbReference>
<evidence type="ECO:0000256" key="6">
    <source>
        <dbReference type="ARBA" id="ARBA00022842"/>
    </source>
</evidence>
<dbReference type="PANTHER" id="PTHR11067">
    <property type="entry name" value="INOSINE TRIPHOSPHATE PYROPHOSPHATASE/HAM1 PROTEIN"/>
    <property type="match status" value="1"/>
</dbReference>
<dbReference type="EC" id="3.6.1.66" evidence="10"/>
<keyword evidence="6 10" id="KW-0460">Magnesium</keyword>
<evidence type="ECO:0000256" key="2">
    <source>
        <dbReference type="ARBA" id="ARBA00011738"/>
    </source>
</evidence>
<keyword evidence="3 10" id="KW-0479">Metal-binding</keyword>
<keyword evidence="7 10" id="KW-0546">Nucleotide metabolism</keyword>
<comment type="subunit">
    <text evidence="2 10">Homodimer.</text>
</comment>
<protein>
    <recommendedName>
        <fullName evidence="10">dITP/XTP pyrophosphatase</fullName>
        <ecNumber evidence="10">3.6.1.66</ecNumber>
    </recommendedName>
    <alternativeName>
        <fullName evidence="10">Non-canonical purine NTP pyrophosphatase</fullName>
    </alternativeName>
    <alternativeName>
        <fullName evidence="10">Non-standard purine NTP pyrophosphatase</fullName>
    </alternativeName>
    <alternativeName>
        <fullName evidence="10">Nucleoside-triphosphate diphosphatase</fullName>
    </alternativeName>
    <alternativeName>
        <fullName evidence="10">Nucleoside-triphosphate pyrophosphatase</fullName>
        <shortName evidence="10">NTPase</shortName>
    </alternativeName>
</protein>
<evidence type="ECO:0000313" key="12">
    <source>
        <dbReference type="EMBL" id="TBL81686.1"/>
    </source>
</evidence>
<evidence type="ECO:0000256" key="9">
    <source>
        <dbReference type="ARBA" id="ARBA00052017"/>
    </source>
</evidence>
<evidence type="ECO:0000256" key="7">
    <source>
        <dbReference type="ARBA" id="ARBA00023080"/>
    </source>
</evidence>
<evidence type="ECO:0000256" key="1">
    <source>
        <dbReference type="ARBA" id="ARBA00008023"/>
    </source>
</evidence>
<comment type="catalytic activity">
    <reaction evidence="10">
        <text>ITP + H2O = IMP + diphosphate + H(+)</text>
        <dbReference type="Rhea" id="RHEA:29399"/>
        <dbReference type="ChEBI" id="CHEBI:15377"/>
        <dbReference type="ChEBI" id="CHEBI:15378"/>
        <dbReference type="ChEBI" id="CHEBI:33019"/>
        <dbReference type="ChEBI" id="CHEBI:58053"/>
        <dbReference type="ChEBI" id="CHEBI:61402"/>
        <dbReference type="EC" id="3.6.1.66"/>
    </reaction>
</comment>
<comment type="function">
    <text evidence="10">Pyrophosphatase that catalyzes the hydrolysis of nucleoside triphosphates to their monophosphate derivatives, with a high preference for the non-canonical purine nucleotides XTP (xanthosine triphosphate), dITP (deoxyinosine triphosphate) and ITP. Seems to function as a house-cleaning enzyme that removes non-canonical purine nucleotides from the nucleotide pool, thus preventing their incorporation into DNA/RNA and avoiding chromosomal lesions.</text>
</comment>
<dbReference type="Pfam" id="PF01725">
    <property type="entry name" value="Ham1p_like"/>
    <property type="match status" value="1"/>
</dbReference>
<dbReference type="GO" id="GO:0009117">
    <property type="term" value="P:nucleotide metabolic process"/>
    <property type="evidence" value="ECO:0007669"/>
    <property type="project" value="UniProtKB-KW"/>
</dbReference>
<dbReference type="GO" id="GO:0017111">
    <property type="term" value="F:ribonucleoside triphosphate phosphatase activity"/>
    <property type="evidence" value="ECO:0007669"/>
    <property type="project" value="InterPro"/>
</dbReference>
<evidence type="ECO:0000256" key="8">
    <source>
        <dbReference type="ARBA" id="ARBA00051875"/>
    </source>
</evidence>
<dbReference type="FunFam" id="3.90.950.10:FF:000001">
    <property type="entry name" value="dITP/XTP pyrophosphatase"/>
    <property type="match status" value="1"/>
</dbReference>
<dbReference type="AlphaFoldDB" id="A0A4Q9DZ35"/>
<feature type="binding site" evidence="10">
    <location>
        <position position="190"/>
    </location>
    <ligand>
        <name>substrate</name>
    </ligand>
</feature>
<name>A0A4Q9DZ35_9BACL</name>
<dbReference type="GO" id="GO:0035870">
    <property type="term" value="F:dITP diphosphatase activity"/>
    <property type="evidence" value="ECO:0007669"/>
    <property type="project" value="UniProtKB-UniRule"/>
</dbReference>
<dbReference type="Proteomes" id="UP000293142">
    <property type="component" value="Unassembled WGS sequence"/>
</dbReference>
<comment type="caution">
    <text evidence="12">The sequence shown here is derived from an EMBL/GenBank/DDBJ whole genome shotgun (WGS) entry which is preliminary data.</text>
</comment>
<dbReference type="GO" id="GO:0000166">
    <property type="term" value="F:nucleotide binding"/>
    <property type="evidence" value="ECO:0007669"/>
    <property type="project" value="UniProtKB-KW"/>
</dbReference>
<dbReference type="Gene3D" id="3.90.950.10">
    <property type="match status" value="1"/>
</dbReference>
<dbReference type="InterPro" id="IPR020922">
    <property type="entry name" value="dITP/XTP_pyrophosphatase"/>
</dbReference>
<evidence type="ECO:0000256" key="5">
    <source>
        <dbReference type="ARBA" id="ARBA00022801"/>
    </source>
</evidence>
<comment type="cofactor">
    <cofactor evidence="10">
        <name>Mg(2+)</name>
        <dbReference type="ChEBI" id="CHEBI:18420"/>
    </cofactor>
    <text evidence="10">Binds 1 Mg(2+) ion per subunit.</text>
</comment>
<comment type="catalytic activity">
    <reaction evidence="8 10">
        <text>dITP + H2O = dIMP + diphosphate + H(+)</text>
        <dbReference type="Rhea" id="RHEA:28342"/>
        <dbReference type="ChEBI" id="CHEBI:15377"/>
        <dbReference type="ChEBI" id="CHEBI:15378"/>
        <dbReference type="ChEBI" id="CHEBI:33019"/>
        <dbReference type="ChEBI" id="CHEBI:61194"/>
        <dbReference type="ChEBI" id="CHEBI:61382"/>
        <dbReference type="EC" id="3.6.1.66"/>
    </reaction>
</comment>
<keyword evidence="5 10" id="KW-0378">Hydrolase</keyword>
<dbReference type="InterPro" id="IPR002637">
    <property type="entry name" value="RdgB/HAM1"/>
</dbReference>
<feature type="binding site" evidence="10">
    <location>
        <begin position="11"/>
        <end position="16"/>
    </location>
    <ligand>
        <name>substrate</name>
    </ligand>
</feature>
<evidence type="ECO:0000313" key="13">
    <source>
        <dbReference type="Proteomes" id="UP000293142"/>
    </source>
</evidence>
<feature type="binding site" evidence="10">
    <location>
        <position position="73"/>
    </location>
    <ligand>
        <name>Mg(2+)</name>
        <dbReference type="ChEBI" id="CHEBI:18420"/>
    </ligand>
</feature>
<dbReference type="GO" id="GO:0036220">
    <property type="term" value="F:ITP diphosphatase activity"/>
    <property type="evidence" value="ECO:0007669"/>
    <property type="project" value="UniProtKB-UniRule"/>
</dbReference>
<dbReference type="OrthoDB" id="9807456at2"/>
<keyword evidence="4 10" id="KW-0547">Nucleotide-binding</keyword>
<dbReference type="PANTHER" id="PTHR11067:SF9">
    <property type="entry name" value="INOSINE TRIPHOSPHATE PYROPHOSPHATASE"/>
    <property type="match status" value="1"/>
</dbReference>
<feature type="binding site" evidence="10">
    <location>
        <begin position="195"/>
        <end position="196"/>
    </location>
    <ligand>
        <name>substrate</name>
    </ligand>
</feature>
<sequence length="208" mass="22041">MLTNKELVIATRNQGKVKEFAALFQQKGYAVKSLADFNDMPDIVEDGDTFAANALIKATVIAKVLKLPVLADDSGLCVDRLGGDPGVYSARYAGPGASDSDNNRKLLDELAALPALEGEDAFASGALSAARFVCALVLVDEHGHTVASAEEACPGEILPAPQGAGGFGYDPLFYIPELGKTMAELSVDEKNEYSHRGKAIRSLWTQLP</sequence>
<dbReference type="HAMAP" id="MF_01405">
    <property type="entry name" value="Non_canon_purine_NTPase"/>
    <property type="match status" value="1"/>
</dbReference>
<comment type="catalytic activity">
    <reaction evidence="9 10">
        <text>XTP + H2O = XMP + diphosphate + H(+)</text>
        <dbReference type="Rhea" id="RHEA:28610"/>
        <dbReference type="ChEBI" id="CHEBI:15377"/>
        <dbReference type="ChEBI" id="CHEBI:15378"/>
        <dbReference type="ChEBI" id="CHEBI:33019"/>
        <dbReference type="ChEBI" id="CHEBI:57464"/>
        <dbReference type="ChEBI" id="CHEBI:61314"/>
        <dbReference type="EC" id="3.6.1.66"/>
    </reaction>
</comment>
<feature type="binding site" evidence="10">
    <location>
        <begin position="167"/>
        <end position="170"/>
    </location>
    <ligand>
        <name>substrate</name>
    </ligand>
</feature>
<dbReference type="EMBL" id="SIRE01000002">
    <property type="protein sequence ID" value="TBL81686.1"/>
    <property type="molecule type" value="Genomic_DNA"/>
</dbReference>
<comment type="caution">
    <text evidence="10">Lacks conserved residue(s) required for the propagation of feature annotation.</text>
</comment>
<reference evidence="12 13" key="1">
    <citation type="submission" date="2019-02" db="EMBL/GenBank/DDBJ databases">
        <title>Paenibacillus sp. nov., isolated from surface-sterilized tissue of Thalictrum simplex L.</title>
        <authorList>
            <person name="Tuo L."/>
        </authorList>
    </citation>
    <scope>NUCLEOTIDE SEQUENCE [LARGE SCALE GENOMIC DNA]</scope>
    <source>
        <strain evidence="12 13">N2SHLJ1</strain>
    </source>
</reference>
<dbReference type="GO" id="GO:0046872">
    <property type="term" value="F:metal ion binding"/>
    <property type="evidence" value="ECO:0007669"/>
    <property type="project" value="UniProtKB-KW"/>
</dbReference>
<proteinExistence type="inferred from homology"/>
<accession>A0A4Q9DZ35</accession>
<comment type="similarity">
    <text evidence="1 10 11">Belongs to the HAM1 NTPase family.</text>
</comment>